<evidence type="ECO:0000256" key="6">
    <source>
        <dbReference type="ARBA" id="ARBA00022840"/>
    </source>
</evidence>
<dbReference type="Gene3D" id="1.10.510.10">
    <property type="entry name" value="Transferase(Phosphotransferase) domain 1"/>
    <property type="match status" value="1"/>
</dbReference>
<organism evidence="10 12">
    <name type="scientific">Mucilaginibacter rubeus</name>
    <dbReference type="NCBI Taxonomy" id="2027860"/>
    <lineage>
        <taxon>Bacteria</taxon>
        <taxon>Pseudomonadati</taxon>
        <taxon>Bacteroidota</taxon>
        <taxon>Sphingobacteriia</taxon>
        <taxon>Sphingobacteriales</taxon>
        <taxon>Sphingobacteriaceae</taxon>
        <taxon>Mucilaginibacter</taxon>
    </lineage>
</organism>
<dbReference type="GO" id="GO:0004674">
    <property type="term" value="F:protein serine/threonine kinase activity"/>
    <property type="evidence" value="ECO:0007669"/>
    <property type="project" value="UniProtKB-KW"/>
</dbReference>
<gene>
    <name evidence="10" type="ORF">DIU31_015730</name>
    <name evidence="11" type="ORF">J3L21_11755</name>
</gene>
<name>A0AAE6JFT6_9SPHI</name>
<dbReference type="InterPro" id="IPR057929">
    <property type="entry name" value="RamC_N"/>
</dbReference>
<dbReference type="InterPro" id="IPR011009">
    <property type="entry name" value="Kinase-like_dom_sf"/>
</dbReference>
<evidence type="ECO:0000313" key="10">
    <source>
        <dbReference type="EMBL" id="QEM04889.1"/>
    </source>
</evidence>
<reference evidence="10 12" key="1">
    <citation type="submission" date="2019-08" db="EMBL/GenBank/DDBJ databases">
        <title>Comparative genome analysis confer to the adaptation heavy metal polluted environment.</title>
        <authorList>
            <person name="Li Y."/>
        </authorList>
    </citation>
    <scope>NUCLEOTIDE SEQUENCE [LARGE SCALE GENOMIC DNA]</scope>
    <source>
        <strain evidence="10 12">P2</strain>
    </source>
</reference>
<evidence type="ECO:0000313" key="11">
    <source>
        <dbReference type="EMBL" id="QTE52593.1"/>
    </source>
</evidence>
<evidence type="ECO:0000256" key="7">
    <source>
        <dbReference type="ARBA" id="ARBA00047899"/>
    </source>
</evidence>
<dbReference type="SUPFAM" id="SSF158745">
    <property type="entry name" value="LanC-like"/>
    <property type="match status" value="1"/>
</dbReference>
<evidence type="ECO:0000256" key="3">
    <source>
        <dbReference type="ARBA" id="ARBA00022679"/>
    </source>
</evidence>
<dbReference type="RefSeq" id="WP_112654670.1">
    <property type="nucleotide sequence ID" value="NZ_CP043451.1"/>
</dbReference>
<evidence type="ECO:0000313" key="13">
    <source>
        <dbReference type="Proteomes" id="UP000663940"/>
    </source>
</evidence>
<feature type="domain" description="Protein kinase" evidence="9">
    <location>
        <begin position="194"/>
        <end position="462"/>
    </location>
</feature>
<comment type="catalytic activity">
    <reaction evidence="7">
        <text>L-threonyl-[protein] + ATP = O-phospho-L-threonyl-[protein] + ADP + H(+)</text>
        <dbReference type="Rhea" id="RHEA:46608"/>
        <dbReference type="Rhea" id="RHEA-COMP:11060"/>
        <dbReference type="Rhea" id="RHEA-COMP:11605"/>
        <dbReference type="ChEBI" id="CHEBI:15378"/>
        <dbReference type="ChEBI" id="CHEBI:30013"/>
        <dbReference type="ChEBI" id="CHEBI:30616"/>
        <dbReference type="ChEBI" id="CHEBI:61977"/>
        <dbReference type="ChEBI" id="CHEBI:456216"/>
        <dbReference type="EC" id="2.7.11.1"/>
    </reaction>
</comment>
<dbReference type="Proteomes" id="UP000663940">
    <property type="component" value="Chromosome"/>
</dbReference>
<evidence type="ECO:0000256" key="8">
    <source>
        <dbReference type="ARBA" id="ARBA00048679"/>
    </source>
</evidence>
<dbReference type="InterPro" id="IPR012341">
    <property type="entry name" value="6hp_glycosidase-like_sf"/>
</dbReference>
<evidence type="ECO:0000313" key="12">
    <source>
        <dbReference type="Proteomes" id="UP000250557"/>
    </source>
</evidence>
<keyword evidence="13" id="KW-1185">Reference proteome</keyword>
<dbReference type="SMART" id="SM00220">
    <property type="entry name" value="S_TKc"/>
    <property type="match status" value="1"/>
</dbReference>
<keyword evidence="4" id="KW-0547">Nucleotide-binding</keyword>
<dbReference type="Pfam" id="PF00069">
    <property type="entry name" value="Pkinase"/>
    <property type="match status" value="1"/>
</dbReference>
<dbReference type="Pfam" id="PF25816">
    <property type="entry name" value="RamC_N"/>
    <property type="match status" value="1"/>
</dbReference>
<keyword evidence="6" id="KW-0067">ATP-binding</keyword>
<evidence type="ECO:0000256" key="5">
    <source>
        <dbReference type="ARBA" id="ARBA00022777"/>
    </source>
</evidence>
<evidence type="ECO:0000256" key="4">
    <source>
        <dbReference type="ARBA" id="ARBA00022741"/>
    </source>
</evidence>
<evidence type="ECO:0000256" key="2">
    <source>
        <dbReference type="ARBA" id="ARBA00022527"/>
    </source>
</evidence>
<comment type="catalytic activity">
    <reaction evidence="8">
        <text>L-seryl-[protein] + ATP = O-phospho-L-seryl-[protein] + ADP + H(+)</text>
        <dbReference type="Rhea" id="RHEA:17989"/>
        <dbReference type="Rhea" id="RHEA-COMP:9863"/>
        <dbReference type="Rhea" id="RHEA-COMP:11604"/>
        <dbReference type="ChEBI" id="CHEBI:15378"/>
        <dbReference type="ChEBI" id="CHEBI:29999"/>
        <dbReference type="ChEBI" id="CHEBI:30616"/>
        <dbReference type="ChEBI" id="CHEBI:83421"/>
        <dbReference type="ChEBI" id="CHEBI:456216"/>
        <dbReference type="EC" id="2.7.11.1"/>
    </reaction>
</comment>
<dbReference type="Pfam" id="PF05147">
    <property type="entry name" value="LANC_like"/>
    <property type="match status" value="1"/>
</dbReference>
<dbReference type="GO" id="GO:0005524">
    <property type="term" value="F:ATP binding"/>
    <property type="evidence" value="ECO:0007669"/>
    <property type="project" value="UniProtKB-KW"/>
</dbReference>
<keyword evidence="3" id="KW-0808">Transferase</keyword>
<dbReference type="GO" id="GO:0005975">
    <property type="term" value="P:carbohydrate metabolic process"/>
    <property type="evidence" value="ECO:0007669"/>
    <property type="project" value="InterPro"/>
</dbReference>
<dbReference type="SMART" id="SM01260">
    <property type="entry name" value="LANC_like"/>
    <property type="match status" value="1"/>
</dbReference>
<dbReference type="PROSITE" id="PS50011">
    <property type="entry name" value="PROTEIN_KINASE_DOM"/>
    <property type="match status" value="1"/>
</dbReference>
<dbReference type="Proteomes" id="UP000250557">
    <property type="component" value="Chromosome"/>
</dbReference>
<proteinExistence type="predicted"/>
<dbReference type="EMBL" id="CP043451">
    <property type="protein sequence ID" value="QEM04889.1"/>
    <property type="molecule type" value="Genomic_DNA"/>
</dbReference>
<sequence length="872" mass="99117">MDESIFSKKDHLINDCEIKNRNDSLTEELLNYDSILNEAAIMYVKSGYYLVSANDEPNYNWIFHISVIRQQIIPLLKIIFPLLSNLKTKFSIPESSGVHSMLLDGGLGYHQIGKIVTIYPKNYTDAIIIAEQFIELTKTYSGPVIPSAFPLGGNLYTNLVEEQFSKSGIKSERWPFGNIINKRNPKQKKWIKQYLVVKQIKGDAKGKVLKCLNLNNWLNIQWCVIKQGLAHQCADNYGRTIKDRLKWQFELLNYYEASFPLPKAISYFEHDNDSYLVTEFIEGVSLNERIESLHQGTFWPAIPIESQRKLLKYLIEITGIIDTFHGSGLVHRDINPGNFMVREDGTIVAIDIELAYDFCSNEPLPPYTFGTPGYISPQQQQMQEPDIEDDIYSLGALILKALTGISPGKFIAASEEELFKNLVFFIGNSSVASMINSCLKYDRLLRPSLKSICHALEVYDVLLLTNTSKKTSFTKPNLEQSEIKKVIQMGINAFSSAYFQNDEGYWLSKCVQSDAIISNELIKYEWEPGFANGICGIIYLLAIAEKTGFNTVDIQNQIFKNYKLINTNSQLLKRVERGLYEGNTGVAVAANAMIISGLLENSINNHNLIYQWLNHKCQSINLADGLAGQGLAMLKCSNNTQLPSFYDQLFSIVNILLNEQNSDGSWRIKKDESQLKGIKLFGFSYGIAGINYFLIEYYAKYEDQRVKNAVSKSLNWLLKQRQLSNGNLTWPISSINSSIDPWIEFGFSGIALTFIKAFEIFREKKYKEAATFALLTHPKYISSNYLCLGNGLSGLGEVYLEAYNIFKDEEWKQRADHIVNLLLHCVRRSANFSAYWLDGNETNPTGGFIYGNSGIIHFLIRYLNHHKVSFPL</sequence>
<dbReference type="PANTHER" id="PTHR24363">
    <property type="entry name" value="SERINE/THREONINE PROTEIN KINASE"/>
    <property type="match status" value="1"/>
</dbReference>
<dbReference type="EC" id="2.7.11.1" evidence="1"/>
<dbReference type="EMBL" id="CP071880">
    <property type="protein sequence ID" value="QTE52593.1"/>
    <property type="molecule type" value="Genomic_DNA"/>
</dbReference>
<dbReference type="AlphaFoldDB" id="A0AAE6JFT6"/>
<keyword evidence="5 10" id="KW-0418">Kinase</keyword>
<dbReference type="InterPro" id="IPR000719">
    <property type="entry name" value="Prot_kinase_dom"/>
</dbReference>
<keyword evidence="2" id="KW-0723">Serine/threonine-protein kinase</keyword>
<dbReference type="PANTHER" id="PTHR24363:SF0">
    <property type="entry name" value="SERINE_THREONINE KINASE LIKE DOMAIN CONTAINING 1"/>
    <property type="match status" value="1"/>
</dbReference>
<dbReference type="InterPro" id="IPR007822">
    <property type="entry name" value="LANC-like"/>
</dbReference>
<protein>
    <recommendedName>
        <fullName evidence="1">non-specific serine/threonine protein kinase</fullName>
        <ecNumber evidence="1">2.7.11.1</ecNumber>
    </recommendedName>
</protein>
<dbReference type="GO" id="GO:0031179">
    <property type="term" value="P:peptide modification"/>
    <property type="evidence" value="ECO:0007669"/>
    <property type="project" value="InterPro"/>
</dbReference>
<evidence type="ECO:0000256" key="1">
    <source>
        <dbReference type="ARBA" id="ARBA00012513"/>
    </source>
</evidence>
<evidence type="ECO:0000259" key="9">
    <source>
        <dbReference type="PROSITE" id="PS50011"/>
    </source>
</evidence>
<reference evidence="11 13" key="2">
    <citation type="submission" date="2021-03" db="EMBL/GenBank/DDBJ databases">
        <title>Mucilaginibacter strains isolated from gold and copper mining confer multi heavy-metal resistance.</title>
        <authorList>
            <person name="Li Y."/>
        </authorList>
    </citation>
    <scope>NUCLEOTIDE SEQUENCE [LARGE SCALE GENOMIC DNA]</scope>
    <source>
        <strain evidence="11 13">P2-4</strain>
    </source>
</reference>
<dbReference type="SUPFAM" id="SSF56112">
    <property type="entry name" value="Protein kinase-like (PK-like)"/>
    <property type="match status" value="1"/>
</dbReference>
<accession>A0AAE6JFT6</accession>
<dbReference type="Gene3D" id="1.50.10.10">
    <property type="match status" value="1"/>
</dbReference>